<gene>
    <name evidence="5" type="ORF">BP6252_09207</name>
</gene>
<dbReference type="InterPro" id="IPR046341">
    <property type="entry name" value="SET_dom_sf"/>
</dbReference>
<evidence type="ECO:0000259" key="4">
    <source>
        <dbReference type="PROSITE" id="PS50280"/>
    </source>
</evidence>
<keyword evidence="6" id="KW-1185">Reference proteome</keyword>
<reference evidence="5 6" key="1">
    <citation type="journal article" date="2018" name="IMA Fungus">
        <title>IMA Genome-F 9: Draft genome sequence of Annulohypoxylon stygium, Aspergillus mulundensis, Berkeleyomyces basicola (syn. Thielaviopsis basicola), Ceratocystis smalleyi, two Cercospora beticola strains, Coleophoma cylindrospora, Fusarium fracticaudum, Phialophora cf. hyalina, and Morchella septimelata.</title>
        <authorList>
            <person name="Wingfield B.D."/>
            <person name="Bills G.F."/>
            <person name="Dong Y."/>
            <person name="Huang W."/>
            <person name="Nel W.J."/>
            <person name="Swalarsk-Parry B.S."/>
            <person name="Vaghefi N."/>
            <person name="Wilken P.M."/>
            <person name="An Z."/>
            <person name="de Beer Z.W."/>
            <person name="De Vos L."/>
            <person name="Chen L."/>
            <person name="Duong T.A."/>
            <person name="Gao Y."/>
            <person name="Hammerbacher A."/>
            <person name="Kikkert J.R."/>
            <person name="Li Y."/>
            <person name="Li H."/>
            <person name="Li K."/>
            <person name="Li Q."/>
            <person name="Liu X."/>
            <person name="Ma X."/>
            <person name="Naidoo K."/>
            <person name="Pethybridge S.J."/>
            <person name="Sun J."/>
            <person name="Steenkamp E.T."/>
            <person name="van der Nest M.A."/>
            <person name="van Wyk S."/>
            <person name="Wingfield M.J."/>
            <person name="Xiong C."/>
            <person name="Yue Q."/>
            <person name="Zhang X."/>
        </authorList>
    </citation>
    <scope>NUCLEOTIDE SEQUENCE [LARGE SCALE GENOMIC DNA]</scope>
    <source>
        <strain evidence="5 6">BP6252</strain>
    </source>
</reference>
<evidence type="ECO:0000313" key="6">
    <source>
        <dbReference type="Proteomes" id="UP000256645"/>
    </source>
</evidence>
<dbReference type="GO" id="GO:0008270">
    <property type="term" value="F:zinc ion binding"/>
    <property type="evidence" value="ECO:0007669"/>
    <property type="project" value="UniProtKB-KW"/>
</dbReference>
<organism evidence="5 6">
    <name type="scientific">Coleophoma cylindrospora</name>
    <dbReference type="NCBI Taxonomy" id="1849047"/>
    <lineage>
        <taxon>Eukaryota</taxon>
        <taxon>Fungi</taxon>
        <taxon>Dikarya</taxon>
        <taxon>Ascomycota</taxon>
        <taxon>Pezizomycotina</taxon>
        <taxon>Leotiomycetes</taxon>
        <taxon>Helotiales</taxon>
        <taxon>Dermateaceae</taxon>
        <taxon>Coleophoma</taxon>
    </lineage>
</organism>
<dbReference type="Pfam" id="PF00856">
    <property type="entry name" value="SET"/>
    <property type="match status" value="1"/>
</dbReference>
<protein>
    <recommendedName>
        <fullName evidence="4">SET domain-containing protein</fullName>
    </recommendedName>
</protein>
<dbReference type="EMBL" id="PDLM01000010">
    <property type="protein sequence ID" value="RDW67811.1"/>
    <property type="molecule type" value="Genomic_DNA"/>
</dbReference>
<dbReference type="PANTHER" id="PTHR12197:SF251">
    <property type="entry name" value="EG:BACR7C10.4 PROTEIN"/>
    <property type="match status" value="1"/>
</dbReference>
<proteinExistence type="predicted"/>
<dbReference type="InterPro" id="IPR050869">
    <property type="entry name" value="H3K4_H4K5_MeTrfase"/>
</dbReference>
<feature type="domain" description="SET" evidence="4">
    <location>
        <begin position="224"/>
        <end position="511"/>
    </location>
</feature>
<dbReference type="PROSITE" id="PS50280">
    <property type="entry name" value="SET"/>
    <property type="match status" value="1"/>
</dbReference>
<keyword evidence="2" id="KW-0863">Zinc-finger</keyword>
<dbReference type="Gene3D" id="2.170.270.10">
    <property type="entry name" value="SET domain"/>
    <property type="match status" value="1"/>
</dbReference>
<dbReference type="Proteomes" id="UP000256645">
    <property type="component" value="Unassembled WGS sequence"/>
</dbReference>
<sequence>MDQSWDYSRWEPSDAGFWPWEKPRKREVERLRDQLIAVTKKIKELPYIPVYWLLRSSILLNLGFPELVAADAFKCMRLCSAGQDYESSLGEKPDAAYMICEKSKKIFQAYMGKQLFTVLENAIHVLCTALHRLKSLPDLVSMCDYAIKLFPHHPVFYLHAEVAHQACVTIHSQIRDRTSWDNQKQILLYGSVKHPIYPWMNDKYRTRGADVIAAANSELRALGAPLKIRPSAIRGAGEGNTYGMFATKSINRGAAFLKTSHPFSVSLEQDTRCYNCYSTFTAAAATKHFPCCPKIKYCSTGCFNHAEKYYHRVICGKDFSDLVERAQFAYGGKKEGWQYGRNNDTTHLSKTTGFRDKPNNGYPTPRIPFQYPEQAAVMLLRFLAICLQAGGHPLAHPVVAQLLPSSNTKIAPIWNMNGMVVGPIDAMTNLGVDVFANEDYDCWVIQTMWHRIKNNIKAENDKAAMVLSPLYCWFNHSCAPKCIPLSKNQAMETFHAVREIKKGEEISTSYLGPDFLRQPKALRHQVLSGWFGGGCSCERCSAEH</sequence>
<name>A0A3D8R1L6_9HELO</name>
<comment type="caution">
    <text evidence="5">The sequence shown here is derived from an EMBL/GenBank/DDBJ whole genome shotgun (WGS) entry which is preliminary data.</text>
</comment>
<dbReference type="AlphaFoldDB" id="A0A3D8R1L6"/>
<keyword evidence="1" id="KW-0479">Metal-binding</keyword>
<accession>A0A3D8R1L6</accession>
<dbReference type="SUPFAM" id="SSF82199">
    <property type="entry name" value="SET domain"/>
    <property type="match status" value="1"/>
</dbReference>
<evidence type="ECO:0000256" key="1">
    <source>
        <dbReference type="ARBA" id="ARBA00022723"/>
    </source>
</evidence>
<dbReference type="InterPro" id="IPR001214">
    <property type="entry name" value="SET_dom"/>
</dbReference>
<evidence type="ECO:0000256" key="3">
    <source>
        <dbReference type="ARBA" id="ARBA00022833"/>
    </source>
</evidence>
<keyword evidence="3" id="KW-0862">Zinc</keyword>
<dbReference type="GO" id="GO:0005634">
    <property type="term" value="C:nucleus"/>
    <property type="evidence" value="ECO:0007669"/>
    <property type="project" value="TreeGrafter"/>
</dbReference>
<dbReference type="STRING" id="1849047.A0A3D8R1L6"/>
<dbReference type="OrthoDB" id="438641at2759"/>
<evidence type="ECO:0000313" key="5">
    <source>
        <dbReference type="EMBL" id="RDW67811.1"/>
    </source>
</evidence>
<dbReference type="PROSITE" id="PS01360">
    <property type="entry name" value="ZF_MYND_1"/>
    <property type="match status" value="1"/>
</dbReference>
<dbReference type="InterPro" id="IPR002893">
    <property type="entry name" value="Znf_MYND"/>
</dbReference>
<evidence type="ECO:0000256" key="2">
    <source>
        <dbReference type="ARBA" id="ARBA00022771"/>
    </source>
</evidence>
<dbReference type="PANTHER" id="PTHR12197">
    <property type="entry name" value="HISTONE-LYSINE N-METHYLTRANSFERASE SMYD"/>
    <property type="match status" value="1"/>
</dbReference>